<keyword evidence="2" id="KW-1185">Reference proteome</keyword>
<protein>
    <submittedName>
        <fullName evidence="1">Uncharacterized protein</fullName>
    </submittedName>
</protein>
<dbReference type="EMBL" id="KN832872">
    <property type="protein sequence ID" value="KIN05253.1"/>
    <property type="molecule type" value="Genomic_DNA"/>
</dbReference>
<dbReference type="STRING" id="913774.A0A0C3DT49"/>
<dbReference type="InParanoid" id="A0A0C3DT49"/>
<gene>
    <name evidence="1" type="ORF">OIDMADRAFT_51069</name>
</gene>
<sequence length="293" mass="33157">MPESNIIRVYDGSAAILRKDEENAELQDTKTTYVLARATPLSGLKRIFTVKPKLIFQLQELSCRTRPRPVIDVLASNTFSTKLSQEFWSTSGRRRMWGGREFILLKSENYSASDDVSRETLAIIVDHEKDYERAEICLAGGHRWKATWLPNGVFEFVREDWNLNELSTVAWKPIGSSGYDKDLVRTTSTNDSIQQQKPTFSFAYSWHHHQPVLASLTPRHLDISADFSGASAIDHEYQSSITQLTSVSEELLDTSPALSTAAEEFDSLKVLIQITGLWVTLCLERCTNSSVYE</sequence>
<evidence type="ECO:0000313" key="2">
    <source>
        <dbReference type="Proteomes" id="UP000054321"/>
    </source>
</evidence>
<dbReference type="Proteomes" id="UP000054321">
    <property type="component" value="Unassembled WGS sequence"/>
</dbReference>
<evidence type="ECO:0000313" key="1">
    <source>
        <dbReference type="EMBL" id="KIN05253.1"/>
    </source>
</evidence>
<reference evidence="1 2" key="1">
    <citation type="submission" date="2014-04" db="EMBL/GenBank/DDBJ databases">
        <authorList>
            <consortium name="DOE Joint Genome Institute"/>
            <person name="Kuo A."/>
            <person name="Martino E."/>
            <person name="Perotto S."/>
            <person name="Kohler A."/>
            <person name="Nagy L.G."/>
            <person name="Floudas D."/>
            <person name="Copeland A."/>
            <person name="Barry K.W."/>
            <person name="Cichocki N."/>
            <person name="Veneault-Fourrey C."/>
            <person name="LaButti K."/>
            <person name="Lindquist E.A."/>
            <person name="Lipzen A."/>
            <person name="Lundell T."/>
            <person name="Morin E."/>
            <person name="Murat C."/>
            <person name="Sun H."/>
            <person name="Tunlid A."/>
            <person name="Henrissat B."/>
            <person name="Grigoriev I.V."/>
            <person name="Hibbett D.S."/>
            <person name="Martin F."/>
            <person name="Nordberg H.P."/>
            <person name="Cantor M.N."/>
            <person name="Hua S.X."/>
        </authorList>
    </citation>
    <scope>NUCLEOTIDE SEQUENCE [LARGE SCALE GENOMIC DNA]</scope>
    <source>
        <strain evidence="1 2">Zn</strain>
    </source>
</reference>
<name>A0A0C3DT49_OIDMZ</name>
<organism evidence="1 2">
    <name type="scientific">Oidiodendron maius (strain Zn)</name>
    <dbReference type="NCBI Taxonomy" id="913774"/>
    <lineage>
        <taxon>Eukaryota</taxon>
        <taxon>Fungi</taxon>
        <taxon>Dikarya</taxon>
        <taxon>Ascomycota</taxon>
        <taxon>Pezizomycotina</taxon>
        <taxon>Leotiomycetes</taxon>
        <taxon>Leotiomycetes incertae sedis</taxon>
        <taxon>Myxotrichaceae</taxon>
        <taxon>Oidiodendron</taxon>
    </lineage>
</organism>
<dbReference type="AlphaFoldDB" id="A0A0C3DT49"/>
<dbReference type="OrthoDB" id="5404323at2759"/>
<reference evidence="2" key="2">
    <citation type="submission" date="2015-01" db="EMBL/GenBank/DDBJ databases">
        <title>Evolutionary Origins and Diversification of the Mycorrhizal Mutualists.</title>
        <authorList>
            <consortium name="DOE Joint Genome Institute"/>
            <consortium name="Mycorrhizal Genomics Consortium"/>
            <person name="Kohler A."/>
            <person name="Kuo A."/>
            <person name="Nagy L.G."/>
            <person name="Floudas D."/>
            <person name="Copeland A."/>
            <person name="Barry K.W."/>
            <person name="Cichocki N."/>
            <person name="Veneault-Fourrey C."/>
            <person name="LaButti K."/>
            <person name="Lindquist E.A."/>
            <person name="Lipzen A."/>
            <person name="Lundell T."/>
            <person name="Morin E."/>
            <person name="Murat C."/>
            <person name="Riley R."/>
            <person name="Ohm R."/>
            <person name="Sun H."/>
            <person name="Tunlid A."/>
            <person name="Henrissat B."/>
            <person name="Grigoriev I.V."/>
            <person name="Hibbett D.S."/>
            <person name="Martin F."/>
        </authorList>
    </citation>
    <scope>NUCLEOTIDE SEQUENCE [LARGE SCALE GENOMIC DNA]</scope>
    <source>
        <strain evidence="2">Zn</strain>
    </source>
</reference>
<accession>A0A0C3DT49</accession>
<proteinExistence type="predicted"/>
<dbReference type="HOGENOM" id="CLU_950265_0_0_1"/>